<evidence type="ECO:0000256" key="1">
    <source>
        <dbReference type="SAM" id="MobiDB-lite"/>
    </source>
</evidence>
<dbReference type="EMBL" id="KN832888">
    <property type="protein sequence ID" value="KIM94961.1"/>
    <property type="molecule type" value="Genomic_DNA"/>
</dbReference>
<feature type="region of interest" description="Disordered" evidence="1">
    <location>
        <begin position="176"/>
        <end position="210"/>
    </location>
</feature>
<evidence type="ECO:0000313" key="3">
    <source>
        <dbReference type="Proteomes" id="UP000054321"/>
    </source>
</evidence>
<dbReference type="GO" id="GO:0098703">
    <property type="term" value="P:calcium ion import across plasma membrane"/>
    <property type="evidence" value="ECO:0007669"/>
    <property type="project" value="InterPro"/>
</dbReference>
<dbReference type="FunCoup" id="A0A0C3GXE1">
    <property type="interactions" value="47"/>
</dbReference>
<dbReference type="HOGENOM" id="CLU_018731_0_0_1"/>
<name>A0A0C3GXE1_OIDMZ</name>
<protein>
    <recommendedName>
        <fullName evidence="4">FZ domain-containing protein</fullName>
    </recommendedName>
</protein>
<reference evidence="2 3" key="1">
    <citation type="submission" date="2014-04" db="EMBL/GenBank/DDBJ databases">
        <authorList>
            <consortium name="DOE Joint Genome Institute"/>
            <person name="Kuo A."/>
            <person name="Martino E."/>
            <person name="Perotto S."/>
            <person name="Kohler A."/>
            <person name="Nagy L.G."/>
            <person name="Floudas D."/>
            <person name="Copeland A."/>
            <person name="Barry K.W."/>
            <person name="Cichocki N."/>
            <person name="Veneault-Fourrey C."/>
            <person name="LaButti K."/>
            <person name="Lindquist E.A."/>
            <person name="Lipzen A."/>
            <person name="Lundell T."/>
            <person name="Morin E."/>
            <person name="Murat C."/>
            <person name="Sun H."/>
            <person name="Tunlid A."/>
            <person name="Henrissat B."/>
            <person name="Grigoriev I.V."/>
            <person name="Hibbett D.S."/>
            <person name="Martin F."/>
            <person name="Nordberg H.P."/>
            <person name="Cantor M.N."/>
            <person name="Hua S.X."/>
        </authorList>
    </citation>
    <scope>NUCLEOTIDE SEQUENCE [LARGE SCALE GENOMIC DNA]</scope>
    <source>
        <strain evidence="2 3">Zn</strain>
    </source>
</reference>
<dbReference type="InParanoid" id="A0A0C3GXE1"/>
<reference evidence="3" key="2">
    <citation type="submission" date="2015-01" db="EMBL/GenBank/DDBJ databases">
        <title>Evolutionary Origins and Diversification of the Mycorrhizal Mutualists.</title>
        <authorList>
            <consortium name="DOE Joint Genome Institute"/>
            <consortium name="Mycorrhizal Genomics Consortium"/>
            <person name="Kohler A."/>
            <person name="Kuo A."/>
            <person name="Nagy L.G."/>
            <person name="Floudas D."/>
            <person name="Copeland A."/>
            <person name="Barry K.W."/>
            <person name="Cichocki N."/>
            <person name="Veneault-Fourrey C."/>
            <person name="LaButti K."/>
            <person name="Lindquist E.A."/>
            <person name="Lipzen A."/>
            <person name="Lundell T."/>
            <person name="Morin E."/>
            <person name="Murat C."/>
            <person name="Riley R."/>
            <person name="Ohm R."/>
            <person name="Sun H."/>
            <person name="Tunlid A."/>
            <person name="Henrissat B."/>
            <person name="Grigoriev I.V."/>
            <person name="Hibbett D.S."/>
            <person name="Martin F."/>
        </authorList>
    </citation>
    <scope>NUCLEOTIDE SEQUENCE [LARGE SCALE GENOMIC DNA]</scope>
    <source>
        <strain evidence="3">Zn</strain>
    </source>
</reference>
<dbReference type="Pfam" id="PF12929">
    <property type="entry name" value="Mid1"/>
    <property type="match status" value="1"/>
</dbReference>
<evidence type="ECO:0008006" key="4">
    <source>
        <dbReference type="Google" id="ProtNLM"/>
    </source>
</evidence>
<organism evidence="2 3">
    <name type="scientific">Oidiodendron maius (strain Zn)</name>
    <dbReference type="NCBI Taxonomy" id="913774"/>
    <lineage>
        <taxon>Eukaryota</taxon>
        <taxon>Fungi</taxon>
        <taxon>Dikarya</taxon>
        <taxon>Ascomycota</taxon>
        <taxon>Pezizomycotina</taxon>
        <taxon>Leotiomycetes</taxon>
        <taxon>Leotiomycetes incertae sedis</taxon>
        <taxon>Myxotrichaceae</taxon>
        <taxon>Oidiodendron</taxon>
    </lineage>
</organism>
<keyword evidence="3" id="KW-1185">Reference proteome</keyword>
<accession>A0A0C3GXE1</accession>
<proteinExistence type="predicted"/>
<evidence type="ECO:0000313" key="2">
    <source>
        <dbReference type="EMBL" id="KIM94961.1"/>
    </source>
</evidence>
<feature type="compositionally biased region" description="Polar residues" evidence="1">
    <location>
        <begin position="190"/>
        <end position="210"/>
    </location>
</feature>
<dbReference type="AlphaFoldDB" id="A0A0C3GXE1"/>
<dbReference type="PANTHER" id="PTHR39142">
    <property type="entry name" value="MID1P"/>
    <property type="match status" value="1"/>
</dbReference>
<dbReference type="Proteomes" id="UP000054321">
    <property type="component" value="Unassembled WGS sequence"/>
</dbReference>
<feature type="region of interest" description="Disordered" evidence="1">
    <location>
        <begin position="137"/>
        <end position="161"/>
    </location>
</feature>
<dbReference type="STRING" id="913774.A0A0C3GXE1"/>
<dbReference type="GO" id="GO:0005262">
    <property type="term" value="F:calcium channel activity"/>
    <property type="evidence" value="ECO:0007669"/>
    <property type="project" value="InterPro"/>
</dbReference>
<dbReference type="OrthoDB" id="5405745at2759"/>
<dbReference type="PANTHER" id="PTHR39142:SF1">
    <property type="entry name" value="AEL197CP"/>
    <property type="match status" value="1"/>
</dbReference>
<sequence length="640" mass="69262">MPLPKLSLLQSRLAASLIASLMLLVMYFAFLSPTFAYAADVDSIRPEDHNHKWLLEADWQQAGIEDLEIQGDRAYQADFLGYDEGIIGRAATSDSPTQLENNVPRTDNLAQGQANYYMFLSSELTLRVRSAEDQDEDIWNPINEETDSANPELRQRQAPSSQPVYVSVNVCSQPKPIDSTTVDPPPQLQLYISQSSSNTQPGPDSNGAQQSFDLVAGAIMQTIDATGDIYFGLYGANNTAYENMWSAEIAASTDNFYHTYHGDSGTNLRLVDSDSSAALLITGNLTNENASSPAFHEVMNTGPRYVLFASNSTNRDVQGLQNSYCGLAQNADIKPLDSGQNPGNVQVSITTRGQGVPRQQFYINGITSGTTYNAILAVYGGGNSSTTTRRAGVIGGGGQIWPAMNFTTLADGNCAVIFNLSFCDQTAYAVPANPNNFPNLTSLASFYDNATSYNFQYFQNALAQIPCNTTSSAQYSLARTCDDCVSAYKDWVCAVSIPRCTDFSSDLPFLQPRSMVNPFPNGTMLPADTISFASQSLALNSSRNPQIDQLVKPGPYKELLPCNDLCYNIVQSCPSSMGFGCPLPGRIGFNTSYGIKSSGGQLTCNFPGADFDLAYTGGSGVAKPQQWLIVTLVVMILVFV</sequence>
<gene>
    <name evidence="2" type="ORF">OIDMADRAFT_171907</name>
</gene>
<dbReference type="InterPro" id="IPR024338">
    <property type="entry name" value="MID1/Yam8"/>
</dbReference>